<dbReference type="PROSITE" id="PS50011">
    <property type="entry name" value="PROTEIN_KINASE_DOM"/>
    <property type="match status" value="1"/>
</dbReference>
<proteinExistence type="inferred from homology"/>
<dbReference type="FunFam" id="1.10.510.10:FF:001023">
    <property type="entry name" value="Os07g0541700 protein"/>
    <property type="match status" value="1"/>
</dbReference>
<evidence type="ECO:0000256" key="4">
    <source>
        <dbReference type="ARBA" id="ARBA00022729"/>
    </source>
</evidence>
<comment type="catalytic activity">
    <reaction evidence="9">
        <text>L-seryl-[protein] + ATP = O-phospho-L-seryl-[protein] + ADP + H(+)</text>
        <dbReference type="Rhea" id="RHEA:17989"/>
        <dbReference type="Rhea" id="RHEA-COMP:9863"/>
        <dbReference type="Rhea" id="RHEA-COMP:11604"/>
        <dbReference type="ChEBI" id="CHEBI:15378"/>
        <dbReference type="ChEBI" id="CHEBI:29999"/>
        <dbReference type="ChEBI" id="CHEBI:30616"/>
        <dbReference type="ChEBI" id="CHEBI:83421"/>
        <dbReference type="ChEBI" id="CHEBI:456216"/>
        <dbReference type="EC" id="2.7.11.1"/>
    </reaction>
</comment>
<dbReference type="AlphaFoldDB" id="D8SN63"/>
<dbReference type="Pfam" id="PF00069">
    <property type="entry name" value="Pkinase"/>
    <property type="match status" value="1"/>
</dbReference>
<dbReference type="SUPFAM" id="SSF56112">
    <property type="entry name" value="Protein kinase-like (PK-like)"/>
    <property type="match status" value="1"/>
</dbReference>
<dbReference type="InParanoid" id="D8SN63"/>
<dbReference type="EMBL" id="GL377629">
    <property type="protein sequence ID" value="EFJ14011.1"/>
    <property type="molecule type" value="Genomic_DNA"/>
</dbReference>
<comment type="catalytic activity">
    <reaction evidence="8">
        <text>L-threonyl-[protein] + ATP = O-phospho-L-threonyl-[protein] + ADP + H(+)</text>
        <dbReference type="Rhea" id="RHEA:46608"/>
        <dbReference type="Rhea" id="RHEA-COMP:11060"/>
        <dbReference type="Rhea" id="RHEA-COMP:11605"/>
        <dbReference type="ChEBI" id="CHEBI:15378"/>
        <dbReference type="ChEBI" id="CHEBI:30013"/>
        <dbReference type="ChEBI" id="CHEBI:30616"/>
        <dbReference type="ChEBI" id="CHEBI:61977"/>
        <dbReference type="ChEBI" id="CHEBI:456216"/>
        <dbReference type="EC" id="2.7.11.1"/>
    </reaction>
</comment>
<keyword evidence="2 11" id="KW-0723">Serine/threonine-protein kinase</keyword>
<dbReference type="Gene3D" id="1.10.510.10">
    <property type="entry name" value="Transferase(Phosphotransferase) domain 1"/>
    <property type="match status" value="1"/>
</dbReference>
<organism evidence="14">
    <name type="scientific">Selaginella moellendorffii</name>
    <name type="common">Spikemoss</name>
    <dbReference type="NCBI Taxonomy" id="88036"/>
    <lineage>
        <taxon>Eukaryota</taxon>
        <taxon>Viridiplantae</taxon>
        <taxon>Streptophyta</taxon>
        <taxon>Embryophyta</taxon>
        <taxon>Tracheophyta</taxon>
        <taxon>Lycopodiopsida</taxon>
        <taxon>Selaginellales</taxon>
        <taxon>Selaginellaceae</taxon>
        <taxon>Selaginella</taxon>
    </lineage>
</organism>
<evidence type="ECO:0000313" key="13">
    <source>
        <dbReference type="EMBL" id="EFJ14011.1"/>
    </source>
</evidence>
<dbReference type="eggNOG" id="ENOG502QUNW">
    <property type="taxonomic scope" value="Eukaryota"/>
</dbReference>
<dbReference type="InterPro" id="IPR017441">
    <property type="entry name" value="Protein_kinase_ATP_BS"/>
</dbReference>
<comment type="similarity">
    <text evidence="11">Belongs to the protein kinase superfamily.</text>
</comment>
<dbReference type="InterPro" id="IPR008271">
    <property type="entry name" value="Ser/Thr_kinase_AS"/>
</dbReference>
<dbReference type="PROSITE" id="PS00107">
    <property type="entry name" value="PROTEIN_KINASE_ATP"/>
    <property type="match status" value="1"/>
</dbReference>
<dbReference type="PANTHER" id="PTHR47976">
    <property type="entry name" value="G-TYPE LECTIN S-RECEPTOR-LIKE SERINE/THREONINE-PROTEIN KINASE SD2-5"/>
    <property type="match status" value="1"/>
</dbReference>
<dbReference type="Gramene" id="EFJ14011">
    <property type="protein sequence ID" value="EFJ14011"/>
    <property type="gene ID" value="SELMODRAFT_17198"/>
</dbReference>
<dbReference type="GO" id="GO:0005524">
    <property type="term" value="F:ATP binding"/>
    <property type="evidence" value="ECO:0007669"/>
    <property type="project" value="UniProtKB-UniRule"/>
</dbReference>
<sequence>FPNAPRCYAYEELCEITSNFKSKLGQGGFSTVFAGVFQDGSKVAVKRLETARQGLKQFMAEVRTIGSIHHRNLVQLQGYGADDHHYYLVYEFVENLSLDKWLFSKIHSHDPKKQQALRWKIRSRIAMDIARGLDYLHGGCKDQVLHLDIKPQNILLDTDFGAKICDFGLARLVERSDHEKIFVNTVMRGTPGYMAP</sequence>
<dbReference type="SMART" id="SM00220">
    <property type="entry name" value="S_TKc"/>
    <property type="match status" value="1"/>
</dbReference>
<dbReference type="PANTHER" id="PTHR47976:SF100">
    <property type="entry name" value="PROTEIN KINASE DOMAIN-CONTAINING PROTEIN"/>
    <property type="match status" value="1"/>
</dbReference>
<gene>
    <name evidence="13" type="ORF">SELMODRAFT_17198</name>
</gene>
<dbReference type="KEGG" id="smo:SELMODRAFT_17198"/>
<keyword evidence="7 10" id="KW-0067">ATP-binding</keyword>
<reference evidence="13 14" key="1">
    <citation type="journal article" date="2011" name="Science">
        <title>The Selaginella genome identifies genetic changes associated with the evolution of vascular plants.</title>
        <authorList>
            <person name="Banks J.A."/>
            <person name="Nishiyama T."/>
            <person name="Hasebe M."/>
            <person name="Bowman J.L."/>
            <person name="Gribskov M."/>
            <person name="dePamphilis C."/>
            <person name="Albert V.A."/>
            <person name="Aono N."/>
            <person name="Aoyama T."/>
            <person name="Ambrose B.A."/>
            <person name="Ashton N.W."/>
            <person name="Axtell M.J."/>
            <person name="Barker E."/>
            <person name="Barker M.S."/>
            <person name="Bennetzen J.L."/>
            <person name="Bonawitz N.D."/>
            <person name="Chapple C."/>
            <person name="Cheng C."/>
            <person name="Correa L.G."/>
            <person name="Dacre M."/>
            <person name="DeBarry J."/>
            <person name="Dreyer I."/>
            <person name="Elias M."/>
            <person name="Engstrom E.M."/>
            <person name="Estelle M."/>
            <person name="Feng L."/>
            <person name="Finet C."/>
            <person name="Floyd S.K."/>
            <person name="Frommer W.B."/>
            <person name="Fujita T."/>
            <person name="Gramzow L."/>
            <person name="Gutensohn M."/>
            <person name="Harholt J."/>
            <person name="Hattori M."/>
            <person name="Heyl A."/>
            <person name="Hirai T."/>
            <person name="Hiwatashi Y."/>
            <person name="Ishikawa M."/>
            <person name="Iwata M."/>
            <person name="Karol K.G."/>
            <person name="Koehler B."/>
            <person name="Kolukisaoglu U."/>
            <person name="Kubo M."/>
            <person name="Kurata T."/>
            <person name="Lalonde S."/>
            <person name="Li K."/>
            <person name="Li Y."/>
            <person name="Litt A."/>
            <person name="Lyons E."/>
            <person name="Manning G."/>
            <person name="Maruyama T."/>
            <person name="Michael T.P."/>
            <person name="Mikami K."/>
            <person name="Miyazaki S."/>
            <person name="Morinaga S."/>
            <person name="Murata T."/>
            <person name="Mueller-Roeber B."/>
            <person name="Nelson D.R."/>
            <person name="Obara M."/>
            <person name="Oguri Y."/>
            <person name="Olmstead R.G."/>
            <person name="Onodera N."/>
            <person name="Petersen B.L."/>
            <person name="Pils B."/>
            <person name="Prigge M."/>
            <person name="Rensing S.A."/>
            <person name="Riano-Pachon D.M."/>
            <person name="Roberts A.W."/>
            <person name="Sato Y."/>
            <person name="Scheller H.V."/>
            <person name="Schulz B."/>
            <person name="Schulz C."/>
            <person name="Shakirov E.V."/>
            <person name="Shibagaki N."/>
            <person name="Shinohara N."/>
            <person name="Shippen D.E."/>
            <person name="Soerensen I."/>
            <person name="Sotooka R."/>
            <person name="Sugimoto N."/>
            <person name="Sugita M."/>
            <person name="Sumikawa N."/>
            <person name="Tanurdzic M."/>
            <person name="Theissen G."/>
            <person name="Ulvskov P."/>
            <person name="Wakazuki S."/>
            <person name="Weng J.K."/>
            <person name="Willats W.W."/>
            <person name="Wipf D."/>
            <person name="Wolf P.G."/>
            <person name="Yang L."/>
            <person name="Zimmer A.D."/>
            <person name="Zhu Q."/>
            <person name="Mitros T."/>
            <person name="Hellsten U."/>
            <person name="Loque D."/>
            <person name="Otillar R."/>
            <person name="Salamov A."/>
            <person name="Schmutz J."/>
            <person name="Shapiro H."/>
            <person name="Lindquist E."/>
            <person name="Lucas S."/>
            <person name="Rokhsar D."/>
            <person name="Grigoriev I.V."/>
        </authorList>
    </citation>
    <scope>NUCLEOTIDE SEQUENCE [LARGE SCALE GENOMIC DNA]</scope>
</reference>
<evidence type="ECO:0000256" key="5">
    <source>
        <dbReference type="ARBA" id="ARBA00022741"/>
    </source>
</evidence>
<evidence type="ECO:0000256" key="11">
    <source>
        <dbReference type="RuleBase" id="RU000304"/>
    </source>
</evidence>
<accession>D8SN63</accession>
<keyword evidence="6" id="KW-0418">Kinase</keyword>
<name>D8SN63_SELML</name>
<evidence type="ECO:0000256" key="7">
    <source>
        <dbReference type="ARBA" id="ARBA00022840"/>
    </source>
</evidence>
<keyword evidence="4" id="KW-0732">Signal</keyword>
<keyword evidence="5 10" id="KW-0547">Nucleotide-binding</keyword>
<evidence type="ECO:0000256" key="8">
    <source>
        <dbReference type="ARBA" id="ARBA00047899"/>
    </source>
</evidence>
<dbReference type="GO" id="GO:0004674">
    <property type="term" value="F:protein serine/threonine kinase activity"/>
    <property type="evidence" value="ECO:0007669"/>
    <property type="project" value="UniProtKB-KW"/>
</dbReference>
<evidence type="ECO:0000256" key="6">
    <source>
        <dbReference type="ARBA" id="ARBA00022777"/>
    </source>
</evidence>
<evidence type="ECO:0000256" key="3">
    <source>
        <dbReference type="ARBA" id="ARBA00022679"/>
    </source>
</evidence>
<feature type="binding site" evidence="10">
    <location>
        <position position="46"/>
    </location>
    <ligand>
        <name>ATP</name>
        <dbReference type="ChEBI" id="CHEBI:30616"/>
    </ligand>
</feature>
<dbReference type="FunFam" id="3.30.200.20:FF:000178">
    <property type="entry name" value="serine/threonine-protein kinase PBS1-like"/>
    <property type="match status" value="1"/>
</dbReference>
<dbReference type="HOGENOM" id="CLU_000288_21_7_1"/>
<evidence type="ECO:0000256" key="10">
    <source>
        <dbReference type="PROSITE-ProRule" id="PRU10141"/>
    </source>
</evidence>
<dbReference type="InterPro" id="IPR011009">
    <property type="entry name" value="Kinase-like_dom_sf"/>
</dbReference>
<keyword evidence="3" id="KW-0808">Transferase</keyword>
<feature type="domain" description="Protein kinase" evidence="12">
    <location>
        <begin position="18"/>
        <end position="196"/>
    </location>
</feature>
<dbReference type="PROSITE" id="PS00108">
    <property type="entry name" value="PROTEIN_KINASE_ST"/>
    <property type="match status" value="1"/>
</dbReference>
<protein>
    <recommendedName>
        <fullName evidence="1">non-specific serine/threonine protein kinase</fullName>
        <ecNumber evidence="1">2.7.11.1</ecNumber>
    </recommendedName>
</protein>
<feature type="non-terminal residue" evidence="13">
    <location>
        <position position="1"/>
    </location>
</feature>
<evidence type="ECO:0000256" key="9">
    <source>
        <dbReference type="ARBA" id="ARBA00048679"/>
    </source>
</evidence>
<evidence type="ECO:0000256" key="2">
    <source>
        <dbReference type="ARBA" id="ARBA00022527"/>
    </source>
</evidence>
<dbReference type="Gene3D" id="3.30.200.20">
    <property type="entry name" value="Phosphorylase Kinase, domain 1"/>
    <property type="match status" value="1"/>
</dbReference>
<keyword evidence="14" id="KW-1185">Reference proteome</keyword>
<dbReference type="Proteomes" id="UP000001514">
    <property type="component" value="Unassembled WGS sequence"/>
</dbReference>
<evidence type="ECO:0000259" key="12">
    <source>
        <dbReference type="PROSITE" id="PS50011"/>
    </source>
</evidence>
<evidence type="ECO:0000313" key="14">
    <source>
        <dbReference type="Proteomes" id="UP000001514"/>
    </source>
</evidence>
<dbReference type="InterPro" id="IPR051343">
    <property type="entry name" value="G-type_lectin_kinases/EP1-like"/>
</dbReference>
<feature type="non-terminal residue" evidence="13">
    <location>
        <position position="196"/>
    </location>
</feature>
<dbReference type="EC" id="2.7.11.1" evidence="1"/>
<evidence type="ECO:0000256" key="1">
    <source>
        <dbReference type="ARBA" id="ARBA00012513"/>
    </source>
</evidence>
<dbReference type="InterPro" id="IPR000719">
    <property type="entry name" value="Prot_kinase_dom"/>
</dbReference>